<dbReference type="PANTHER" id="PTHR31087">
    <property type="match status" value="1"/>
</dbReference>
<accession>A0AAE1MVJ5</accession>
<dbReference type="Pfam" id="PF04525">
    <property type="entry name" value="LOR"/>
    <property type="match status" value="1"/>
</dbReference>
<evidence type="ECO:0000313" key="3">
    <source>
        <dbReference type="Proteomes" id="UP001293593"/>
    </source>
</evidence>
<dbReference type="Gene3D" id="2.40.160.200">
    <property type="entry name" value="LURP1-related"/>
    <property type="match status" value="1"/>
</dbReference>
<dbReference type="SUPFAM" id="SSF54518">
    <property type="entry name" value="Tubby C-terminal domain-like"/>
    <property type="match status" value="1"/>
</dbReference>
<dbReference type="InterPro" id="IPR025659">
    <property type="entry name" value="Tubby-like_C"/>
</dbReference>
<evidence type="ECO:0000256" key="1">
    <source>
        <dbReference type="ARBA" id="ARBA00005437"/>
    </source>
</evidence>
<comment type="caution">
    <text evidence="2">The sequence shown here is derived from an EMBL/GenBank/DDBJ whole genome shotgun (WGS) entry which is preliminary data.</text>
</comment>
<evidence type="ECO:0008006" key="4">
    <source>
        <dbReference type="Google" id="ProtNLM"/>
    </source>
</evidence>
<gene>
    <name evidence="2" type="ORF">QN277_015711</name>
</gene>
<dbReference type="AlphaFoldDB" id="A0AAE1MVJ5"/>
<keyword evidence="3" id="KW-1185">Reference proteome</keyword>
<dbReference type="InterPro" id="IPR038595">
    <property type="entry name" value="LOR_sf"/>
</dbReference>
<dbReference type="Proteomes" id="UP001293593">
    <property type="component" value="Unassembled WGS sequence"/>
</dbReference>
<organism evidence="2 3">
    <name type="scientific">Acacia crassicarpa</name>
    <name type="common">northern wattle</name>
    <dbReference type="NCBI Taxonomy" id="499986"/>
    <lineage>
        <taxon>Eukaryota</taxon>
        <taxon>Viridiplantae</taxon>
        <taxon>Streptophyta</taxon>
        <taxon>Embryophyta</taxon>
        <taxon>Tracheophyta</taxon>
        <taxon>Spermatophyta</taxon>
        <taxon>Magnoliopsida</taxon>
        <taxon>eudicotyledons</taxon>
        <taxon>Gunneridae</taxon>
        <taxon>Pentapetalae</taxon>
        <taxon>rosids</taxon>
        <taxon>fabids</taxon>
        <taxon>Fabales</taxon>
        <taxon>Fabaceae</taxon>
        <taxon>Caesalpinioideae</taxon>
        <taxon>mimosoid clade</taxon>
        <taxon>Acacieae</taxon>
        <taxon>Acacia</taxon>
    </lineage>
</organism>
<comment type="similarity">
    <text evidence="1">Belongs to the LOR family.</text>
</comment>
<sequence length="209" mass="24179">MQQEAATAESEGEDGILFRRTSVVADSFCERNTKEVIVKKKYDRFFVLQRYELCDTNGSVLLQVEGSSLSLHKKRVMRDASGSVVATMRQKVKLTTLRHRWTVHRGKSAEQKDLIFRVERSHPLEMKARLEVFLAENNDDDSRFELVKTYSDLCCRVYRGDCVIAQVTEGLPTRSFFKREERFTVKINEGVDYAFIFALLAIFTVNDFI</sequence>
<dbReference type="EMBL" id="JAWXYG010000003">
    <property type="protein sequence ID" value="KAK4277763.1"/>
    <property type="molecule type" value="Genomic_DNA"/>
</dbReference>
<name>A0AAE1MVJ5_9FABA</name>
<dbReference type="PANTHER" id="PTHR31087:SF156">
    <property type="entry name" value="PROTEIN LURP1-LIKE"/>
    <property type="match status" value="1"/>
</dbReference>
<reference evidence="2" key="1">
    <citation type="submission" date="2023-10" db="EMBL/GenBank/DDBJ databases">
        <title>Chromosome-level genome of the transformable northern wattle, Acacia crassicarpa.</title>
        <authorList>
            <person name="Massaro I."/>
            <person name="Sinha N.R."/>
            <person name="Poethig S."/>
            <person name="Leichty A.R."/>
        </authorList>
    </citation>
    <scope>NUCLEOTIDE SEQUENCE</scope>
    <source>
        <strain evidence="2">Acra3RX</strain>
        <tissue evidence="2">Leaf</tissue>
    </source>
</reference>
<protein>
    <recommendedName>
        <fullName evidence="4">LURP-one-related protein</fullName>
    </recommendedName>
</protein>
<dbReference type="InterPro" id="IPR007612">
    <property type="entry name" value="LOR"/>
</dbReference>
<evidence type="ECO:0000313" key="2">
    <source>
        <dbReference type="EMBL" id="KAK4277763.1"/>
    </source>
</evidence>
<proteinExistence type="inferred from homology"/>